<dbReference type="GO" id="GO:0005794">
    <property type="term" value="C:Golgi apparatus"/>
    <property type="evidence" value="ECO:0007669"/>
    <property type="project" value="TreeGrafter"/>
</dbReference>
<evidence type="ECO:0000256" key="7">
    <source>
        <dbReference type="SAM" id="Coils"/>
    </source>
</evidence>
<evidence type="ECO:0000256" key="8">
    <source>
        <dbReference type="SAM" id="Phobius"/>
    </source>
</evidence>
<dbReference type="Pfam" id="PF05008">
    <property type="entry name" value="V-SNARE"/>
    <property type="match status" value="1"/>
</dbReference>
<dbReference type="GO" id="GO:0006906">
    <property type="term" value="P:vesicle fusion"/>
    <property type="evidence" value="ECO:0007669"/>
    <property type="project" value="TreeGrafter"/>
</dbReference>
<keyword evidence="5 8" id="KW-1133">Transmembrane helix</keyword>
<evidence type="ECO:0000256" key="4">
    <source>
        <dbReference type="ARBA" id="ARBA00022927"/>
    </source>
</evidence>
<dbReference type="GO" id="GO:0031201">
    <property type="term" value="C:SNARE complex"/>
    <property type="evidence" value="ECO:0007669"/>
    <property type="project" value="TreeGrafter"/>
</dbReference>
<dbReference type="Proteomes" id="UP000683925">
    <property type="component" value="Unassembled WGS sequence"/>
</dbReference>
<comment type="subcellular location">
    <subcellularLocation>
        <location evidence="1">Membrane</location>
        <topology evidence="1">Single-pass type IV membrane protein</topology>
    </subcellularLocation>
</comment>
<keyword evidence="4" id="KW-0653">Protein transport</keyword>
<keyword evidence="11" id="KW-1185">Reference proteome</keyword>
<dbReference type="InterPro" id="IPR000727">
    <property type="entry name" value="T_SNARE_dom"/>
</dbReference>
<keyword evidence="6 8" id="KW-0472">Membrane</keyword>
<dbReference type="GO" id="GO:0000149">
    <property type="term" value="F:SNARE binding"/>
    <property type="evidence" value="ECO:0007669"/>
    <property type="project" value="TreeGrafter"/>
</dbReference>
<keyword evidence="7" id="KW-0175">Coiled coil</keyword>
<reference evidence="10" key="1">
    <citation type="submission" date="2021-01" db="EMBL/GenBank/DDBJ databases">
        <authorList>
            <consortium name="Genoscope - CEA"/>
            <person name="William W."/>
        </authorList>
    </citation>
    <scope>NUCLEOTIDE SEQUENCE</scope>
</reference>
<dbReference type="OrthoDB" id="305071at2759"/>
<evidence type="ECO:0000256" key="3">
    <source>
        <dbReference type="ARBA" id="ARBA00022692"/>
    </source>
</evidence>
<dbReference type="AlphaFoldDB" id="A0A8S1WQW8"/>
<dbReference type="GO" id="GO:0005484">
    <property type="term" value="F:SNAP receptor activity"/>
    <property type="evidence" value="ECO:0007669"/>
    <property type="project" value="TreeGrafter"/>
</dbReference>
<dbReference type="GO" id="GO:0012507">
    <property type="term" value="C:ER to Golgi transport vesicle membrane"/>
    <property type="evidence" value="ECO:0007669"/>
    <property type="project" value="TreeGrafter"/>
</dbReference>
<dbReference type="GO" id="GO:0031902">
    <property type="term" value="C:late endosome membrane"/>
    <property type="evidence" value="ECO:0007669"/>
    <property type="project" value="TreeGrafter"/>
</dbReference>
<evidence type="ECO:0000256" key="5">
    <source>
        <dbReference type="ARBA" id="ARBA00022989"/>
    </source>
</evidence>
<feature type="coiled-coil region" evidence="7">
    <location>
        <begin position="66"/>
        <end position="107"/>
    </location>
</feature>
<dbReference type="PANTHER" id="PTHR21230">
    <property type="entry name" value="VESICLE TRANSPORT V-SNARE PROTEIN VTI1-RELATED"/>
    <property type="match status" value="1"/>
</dbReference>
<protein>
    <recommendedName>
        <fullName evidence="9">t-SNARE coiled-coil homology domain-containing protein</fullName>
    </recommendedName>
</protein>
<dbReference type="EMBL" id="CAJJDP010000091">
    <property type="protein sequence ID" value="CAD8188106.1"/>
    <property type="molecule type" value="Genomic_DNA"/>
</dbReference>
<organism evidence="10 11">
    <name type="scientific">Paramecium octaurelia</name>
    <dbReference type="NCBI Taxonomy" id="43137"/>
    <lineage>
        <taxon>Eukaryota</taxon>
        <taxon>Sar</taxon>
        <taxon>Alveolata</taxon>
        <taxon>Ciliophora</taxon>
        <taxon>Intramacronucleata</taxon>
        <taxon>Oligohymenophorea</taxon>
        <taxon>Peniculida</taxon>
        <taxon>Parameciidae</taxon>
        <taxon>Paramecium</taxon>
    </lineage>
</organism>
<evidence type="ECO:0000259" key="9">
    <source>
        <dbReference type="PROSITE" id="PS50192"/>
    </source>
</evidence>
<sequence length="251" mass="28561">MTTLDQLDFKLNEQLNKLENDLISLSKKEQNQKTAAINKCQAQVNIISTNIETYKLEICYLYKAENEKYKESLRQILQRFQRLESELQFKKNEVQTLENLFKERSNQQTQKQQDNYSEQVVDMGNQMQEKALKALQNATQAVDDANAIADQINEILDGQINQLDGMYNTVNDTQSVLKRSAEKILYFTKQVQTDKLQICLIGLIFICIIVLIVLSALGLDEGNFNTPDQVKGSLAFESGSVTNTTTTTRSG</sequence>
<dbReference type="InterPro" id="IPR007705">
    <property type="entry name" value="Vesicle_trsprt_v-SNARE_N"/>
</dbReference>
<keyword evidence="3 8" id="KW-0812">Transmembrane</keyword>
<comment type="caution">
    <text evidence="10">The sequence shown here is derived from an EMBL/GenBank/DDBJ whole genome shotgun (WGS) entry which is preliminary data.</text>
</comment>
<gene>
    <name evidence="10" type="ORF">POCTA_138.1.T0920027</name>
</gene>
<name>A0A8S1WQW8_PAROT</name>
<evidence type="ECO:0000313" key="11">
    <source>
        <dbReference type="Proteomes" id="UP000683925"/>
    </source>
</evidence>
<feature type="transmembrane region" description="Helical" evidence="8">
    <location>
        <begin position="198"/>
        <end position="219"/>
    </location>
</feature>
<dbReference type="PROSITE" id="PS50192">
    <property type="entry name" value="T_SNARE"/>
    <property type="match status" value="1"/>
</dbReference>
<evidence type="ECO:0000256" key="1">
    <source>
        <dbReference type="ARBA" id="ARBA00004211"/>
    </source>
</evidence>
<evidence type="ECO:0000256" key="6">
    <source>
        <dbReference type="ARBA" id="ARBA00023136"/>
    </source>
</evidence>
<dbReference type="OMA" id="HISECER"/>
<dbReference type="GO" id="GO:0006886">
    <property type="term" value="P:intracellular protein transport"/>
    <property type="evidence" value="ECO:0007669"/>
    <property type="project" value="InterPro"/>
</dbReference>
<evidence type="ECO:0000313" key="10">
    <source>
        <dbReference type="EMBL" id="CAD8188106.1"/>
    </source>
</evidence>
<dbReference type="PANTHER" id="PTHR21230:SF26">
    <property type="entry name" value="VESICLE TRANSPORT THROUGH INTERACTION WITH T-SNARES HOMOLOG 1A"/>
    <property type="match status" value="1"/>
</dbReference>
<evidence type="ECO:0000256" key="2">
    <source>
        <dbReference type="ARBA" id="ARBA00022448"/>
    </source>
</evidence>
<accession>A0A8S1WQW8</accession>
<dbReference type="GO" id="GO:0005789">
    <property type="term" value="C:endoplasmic reticulum membrane"/>
    <property type="evidence" value="ECO:0007669"/>
    <property type="project" value="TreeGrafter"/>
</dbReference>
<feature type="domain" description="T-SNARE coiled-coil homology" evidence="9">
    <location>
        <begin position="125"/>
        <end position="187"/>
    </location>
</feature>
<proteinExistence type="predicted"/>
<keyword evidence="2" id="KW-0813">Transport</keyword>